<accession>A0A229UVE0</accession>
<keyword evidence="2" id="KW-0472">Membrane</keyword>
<feature type="compositionally biased region" description="Low complexity" evidence="1">
    <location>
        <begin position="203"/>
        <end position="218"/>
    </location>
</feature>
<dbReference type="Proteomes" id="UP000215509">
    <property type="component" value="Unassembled WGS sequence"/>
</dbReference>
<feature type="transmembrane region" description="Helical" evidence="2">
    <location>
        <begin position="278"/>
        <end position="301"/>
    </location>
</feature>
<dbReference type="InterPro" id="IPR018247">
    <property type="entry name" value="EF_Hand_1_Ca_BS"/>
</dbReference>
<feature type="transmembrane region" description="Helical" evidence="2">
    <location>
        <begin position="307"/>
        <end position="325"/>
    </location>
</feature>
<feature type="transmembrane region" description="Helical" evidence="2">
    <location>
        <begin position="399"/>
        <end position="416"/>
    </location>
</feature>
<sequence>MTLKTKSCAWILMIIMLPGILLFSFGNGVQAHALSASFTQISFNTTETDMSFSLDMLSVMESMGGDSNHDGALDEQELGALHRRLEEWIDDSVVLEMNQRQQEGELQSIQLEKKGDKQVVTWTYRFPAYAAGQTISLNDGLYTQSTAPAGTSYVNLLTAKQGGQVNQAVLQGKDRTWILLLSEDQGGQQAQEQQPALAVPEKPQAAAGNQAEAAPTPASTMKSEGSSPVVKAAPASSNGAASGFFSFFKLGMHHILTGYDHLLFLLALLLRKQTFKQYAAIISAFTIAHSLTLTMAVLGWVTLPSRLVESTIALSICYVALENIFRREIKHRALLTFAFGLIHGLGFASILQEMELPKSHLAISLVSFNLGIEVIQLSIVLLLFPVLKFFHQARISGASIRYGSVTITLLGGFWLFERLFL</sequence>
<dbReference type="AlphaFoldDB" id="A0A229UVE0"/>
<dbReference type="InterPro" id="IPR032809">
    <property type="entry name" value="Put_HupE_UreJ"/>
</dbReference>
<evidence type="ECO:0000313" key="4">
    <source>
        <dbReference type="Proteomes" id="UP000215509"/>
    </source>
</evidence>
<feature type="region of interest" description="Disordered" evidence="1">
    <location>
        <begin position="190"/>
        <end position="230"/>
    </location>
</feature>
<keyword evidence="2" id="KW-1133">Transmembrane helix</keyword>
<evidence type="ECO:0000313" key="3">
    <source>
        <dbReference type="EMBL" id="OXM87382.1"/>
    </source>
</evidence>
<proteinExistence type="predicted"/>
<feature type="transmembrane region" description="Helical" evidence="2">
    <location>
        <begin position="363"/>
        <end position="387"/>
    </location>
</feature>
<gene>
    <name evidence="3" type="ORF">CF651_06685</name>
</gene>
<dbReference type="Pfam" id="PF13795">
    <property type="entry name" value="HupE_UreJ_2"/>
    <property type="match status" value="1"/>
</dbReference>
<feature type="transmembrane region" description="Helical" evidence="2">
    <location>
        <begin position="251"/>
        <end position="271"/>
    </location>
</feature>
<keyword evidence="2" id="KW-0812">Transmembrane</keyword>
<evidence type="ECO:0000256" key="2">
    <source>
        <dbReference type="SAM" id="Phobius"/>
    </source>
</evidence>
<evidence type="ECO:0008006" key="5">
    <source>
        <dbReference type="Google" id="ProtNLM"/>
    </source>
</evidence>
<name>A0A229UVE0_9BACL</name>
<dbReference type="OrthoDB" id="9808870at2"/>
<feature type="transmembrane region" description="Helical" evidence="2">
    <location>
        <begin position="332"/>
        <end position="351"/>
    </location>
</feature>
<dbReference type="PROSITE" id="PS00018">
    <property type="entry name" value="EF_HAND_1"/>
    <property type="match status" value="1"/>
</dbReference>
<dbReference type="EMBL" id="NMQW01000008">
    <property type="protein sequence ID" value="OXM87382.1"/>
    <property type="molecule type" value="Genomic_DNA"/>
</dbReference>
<protein>
    <recommendedName>
        <fullName evidence="5">HupE / UreJ protein</fullName>
    </recommendedName>
</protein>
<evidence type="ECO:0000256" key="1">
    <source>
        <dbReference type="SAM" id="MobiDB-lite"/>
    </source>
</evidence>
<reference evidence="3 4" key="1">
    <citation type="submission" date="2017-07" db="EMBL/GenBank/DDBJ databases">
        <title>Genome sequencing and assembly of Paenibacillus rigui.</title>
        <authorList>
            <person name="Mayilraj S."/>
        </authorList>
    </citation>
    <scope>NUCLEOTIDE SEQUENCE [LARGE SCALE GENOMIC DNA]</scope>
    <source>
        <strain evidence="3 4">JCM 16352</strain>
    </source>
</reference>
<organism evidence="3 4">
    <name type="scientific">Paenibacillus rigui</name>
    <dbReference type="NCBI Taxonomy" id="554312"/>
    <lineage>
        <taxon>Bacteria</taxon>
        <taxon>Bacillati</taxon>
        <taxon>Bacillota</taxon>
        <taxon>Bacilli</taxon>
        <taxon>Bacillales</taxon>
        <taxon>Paenibacillaceae</taxon>
        <taxon>Paenibacillus</taxon>
    </lineage>
</organism>
<keyword evidence="4" id="KW-1185">Reference proteome</keyword>
<comment type="caution">
    <text evidence="3">The sequence shown here is derived from an EMBL/GenBank/DDBJ whole genome shotgun (WGS) entry which is preliminary data.</text>
</comment>